<feature type="transmembrane region" description="Helical" evidence="5">
    <location>
        <begin position="379"/>
        <end position="404"/>
    </location>
</feature>
<dbReference type="AlphaFoldDB" id="A0A6F9DSY6"/>
<keyword evidence="2 5" id="KW-0812">Transmembrane</keyword>
<feature type="transmembrane region" description="Helical" evidence="5">
    <location>
        <begin position="101"/>
        <end position="120"/>
    </location>
</feature>
<dbReference type="Pfam" id="PF07690">
    <property type="entry name" value="MFS_1"/>
    <property type="match status" value="1"/>
</dbReference>
<evidence type="ECO:0000256" key="1">
    <source>
        <dbReference type="ARBA" id="ARBA00004141"/>
    </source>
</evidence>
<dbReference type="CDD" id="cd17380">
    <property type="entry name" value="MFS_SLC17A9_like"/>
    <property type="match status" value="1"/>
</dbReference>
<evidence type="ECO:0000256" key="4">
    <source>
        <dbReference type="ARBA" id="ARBA00023136"/>
    </source>
</evidence>
<name>A0A6F9DSY6_9ASCI</name>
<dbReference type="InterPro" id="IPR036259">
    <property type="entry name" value="MFS_trans_sf"/>
</dbReference>
<protein>
    <submittedName>
        <fullName evidence="7">Solute carrier family 17 member 9-like</fullName>
    </submittedName>
</protein>
<dbReference type="EMBL" id="LR790261">
    <property type="protein sequence ID" value="CAB3266123.1"/>
    <property type="molecule type" value="mRNA"/>
</dbReference>
<dbReference type="SUPFAM" id="SSF103473">
    <property type="entry name" value="MFS general substrate transporter"/>
    <property type="match status" value="1"/>
</dbReference>
<dbReference type="GO" id="GO:0016020">
    <property type="term" value="C:membrane"/>
    <property type="evidence" value="ECO:0007669"/>
    <property type="project" value="UniProtKB-SubCell"/>
</dbReference>
<dbReference type="PROSITE" id="PS00217">
    <property type="entry name" value="SUGAR_TRANSPORT_2"/>
    <property type="match status" value="1"/>
</dbReference>
<evidence type="ECO:0000259" key="6">
    <source>
        <dbReference type="PROSITE" id="PS50850"/>
    </source>
</evidence>
<dbReference type="InterPro" id="IPR011701">
    <property type="entry name" value="MFS"/>
</dbReference>
<dbReference type="FunFam" id="1.20.1250.20:FF:000059">
    <property type="entry name" value="Solute carrier family 17 member 9"/>
    <property type="match status" value="1"/>
</dbReference>
<dbReference type="InterPro" id="IPR005829">
    <property type="entry name" value="Sugar_transporter_CS"/>
</dbReference>
<dbReference type="InterPro" id="IPR044777">
    <property type="entry name" value="SLC17A9-like"/>
</dbReference>
<dbReference type="PANTHER" id="PTHR11662">
    <property type="entry name" value="SOLUTE CARRIER FAMILY 17"/>
    <property type="match status" value="1"/>
</dbReference>
<dbReference type="InterPro" id="IPR050382">
    <property type="entry name" value="MFS_Na/Anion_cotransporter"/>
</dbReference>
<dbReference type="GO" id="GO:0015291">
    <property type="term" value="F:secondary active transmembrane transporter activity"/>
    <property type="evidence" value="ECO:0007669"/>
    <property type="project" value="UniProtKB-ARBA"/>
</dbReference>
<sequence length="441" mass="48909">MNIYKDKEAQHRIPNQAKNEIDTKKHWNEYERKLWTAVLFFLTATLFAARVAMPVCAAAISKEFGWNKADLGAVMGSFFWGYVTTQILGGYMADKIGGDRVLWMSSLLWSILTFFTPRIAAISSPYFNTMSLLMISRVLLGVSQGVHYPSLMSLLGQSICETKRSLPVGIVTASANFGSLVCGGVGSIILEHHGWQQTFYVTGLAGLLLTYVVRSLAEKPKHKVISIDSMVYTQPPTGKPDSVPWRFIFTQPCILAFMGTHFCMNNCFYILISWLPTFFHENFPEEKGWVYNVVPWILSIPASVLGGWISENMIKNKFSVTFTRKTLQVLAMGGTAIFGFILPFCTNFILALLCAGLTVSIQTFHNSAVLVNPQDLTPAYAGSVFGVSNAIGCIPSFLGVYITGHILDVTNSWSYVFLYMGAVNFVGATIFIFWGSAKRIV</sequence>
<reference evidence="7" key="1">
    <citation type="submission" date="2020-04" db="EMBL/GenBank/DDBJ databases">
        <authorList>
            <person name="Neveu A P."/>
        </authorList>
    </citation>
    <scope>NUCLEOTIDE SEQUENCE</scope>
    <source>
        <tissue evidence="7">Whole embryo</tissue>
    </source>
</reference>
<evidence type="ECO:0000313" key="7">
    <source>
        <dbReference type="EMBL" id="CAB3266123.1"/>
    </source>
</evidence>
<feature type="transmembrane region" description="Helical" evidence="5">
    <location>
        <begin position="195"/>
        <end position="213"/>
    </location>
</feature>
<feature type="domain" description="Major facilitator superfamily (MFS) profile" evidence="6">
    <location>
        <begin position="33"/>
        <end position="439"/>
    </location>
</feature>
<dbReference type="InterPro" id="IPR020846">
    <property type="entry name" value="MFS_dom"/>
</dbReference>
<dbReference type="PANTHER" id="PTHR11662:SF279">
    <property type="entry name" value="VOLTAGE-GATED PURINE NUCLEOTIDE UNIPORTER SLC17A9"/>
    <property type="match status" value="1"/>
</dbReference>
<evidence type="ECO:0000256" key="5">
    <source>
        <dbReference type="SAM" id="Phobius"/>
    </source>
</evidence>
<organism evidence="7">
    <name type="scientific">Phallusia mammillata</name>
    <dbReference type="NCBI Taxonomy" id="59560"/>
    <lineage>
        <taxon>Eukaryota</taxon>
        <taxon>Metazoa</taxon>
        <taxon>Chordata</taxon>
        <taxon>Tunicata</taxon>
        <taxon>Ascidiacea</taxon>
        <taxon>Phlebobranchia</taxon>
        <taxon>Ascidiidae</taxon>
        <taxon>Phallusia</taxon>
    </lineage>
</organism>
<proteinExistence type="evidence at transcript level"/>
<feature type="transmembrane region" description="Helical" evidence="5">
    <location>
        <begin position="126"/>
        <end position="146"/>
    </location>
</feature>
<dbReference type="PROSITE" id="PS50850">
    <property type="entry name" value="MFS"/>
    <property type="match status" value="1"/>
</dbReference>
<keyword evidence="4 5" id="KW-0472">Membrane</keyword>
<feature type="transmembrane region" description="Helical" evidence="5">
    <location>
        <begin position="416"/>
        <end position="437"/>
    </location>
</feature>
<feature type="transmembrane region" description="Helical" evidence="5">
    <location>
        <begin position="166"/>
        <end position="189"/>
    </location>
</feature>
<feature type="transmembrane region" description="Helical" evidence="5">
    <location>
        <begin position="34"/>
        <end position="60"/>
    </location>
</feature>
<dbReference type="GO" id="GO:0015867">
    <property type="term" value="P:ATP transport"/>
    <property type="evidence" value="ECO:0007669"/>
    <property type="project" value="TreeGrafter"/>
</dbReference>
<feature type="transmembrane region" description="Helical" evidence="5">
    <location>
        <begin position="289"/>
        <end position="309"/>
    </location>
</feature>
<gene>
    <name evidence="7" type="primary">Slc17a9</name>
</gene>
<comment type="subcellular location">
    <subcellularLocation>
        <location evidence="1">Membrane</location>
        <topology evidence="1">Multi-pass membrane protein</topology>
    </subcellularLocation>
</comment>
<feature type="transmembrane region" description="Helical" evidence="5">
    <location>
        <begin position="72"/>
        <end position="89"/>
    </location>
</feature>
<keyword evidence="3 5" id="KW-1133">Transmembrane helix</keyword>
<evidence type="ECO:0000256" key="2">
    <source>
        <dbReference type="ARBA" id="ARBA00022692"/>
    </source>
</evidence>
<dbReference type="Gene3D" id="1.20.1250.20">
    <property type="entry name" value="MFS general substrate transporter like domains"/>
    <property type="match status" value="2"/>
</dbReference>
<evidence type="ECO:0000256" key="3">
    <source>
        <dbReference type="ARBA" id="ARBA00022989"/>
    </source>
</evidence>
<accession>A0A6F9DSY6</accession>
<feature type="transmembrane region" description="Helical" evidence="5">
    <location>
        <begin position="254"/>
        <end position="277"/>
    </location>
</feature>
<feature type="transmembrane region" description="Helical" evidence="5">
    <location>
        <begin position="329"/>
        <end position="359"/>
    </location>
</feature>